<sequence>MKFRSFVSTLLVLSVVLLAMGIGGFVWLFSQNPLRLLQGSPTTTPAAAMFVSRQAPLMASLLVNPDRLAAFRTVIATPGERKQAQAEVAQLKQALLANTGLDYTEDVQPWLGDEVTLAISTLDIDRDLENGRQPGYLLVLSAKDPERAREFLQLYWQKRAIAGTDLVFEQYKGVKLIYGKVTYPESGVTANNLALRPLSILTSPNVAAAAVGDRYLLFANYPKVLRDAINNVQAPDLSLETARPYQQAIAALKQPRIGLSYVNLPGLVDWLAEETALPGQKPTATELKPGSTAQALTIALQPNRQGLLAETALIGTTQESFQPKLAGPVTALQYIPMASPIAASGVSLDRLWSGVTNDPDSTDKFSQIVDQALTSLQKRWQIDVPQEVFAWVKGEYAIALLPNQQPQAATKRKQRKQADLPGLSSTSPFSEDWVFVAERKGTEAKDAIAHLDDLARQQGLSVGPVQLGEQTVSAWTQLSAASAKRSPLALQATIQGVHTTVGNYEIFATSLAAMAAALQADAASIVKQGEFQQAIAPLQQPNNGYLYLDWQKAQPILEAKLPVLKVVELAIKPLVQHLDALSISGYGSSEGIQRSGIFLKLSEH</sequence>
<evidence type="ECO:0000313" key="1">
    <source>
        <dbReference type="EMBL" id="HFM96516.1"/>
    </source>
</evidence>
<gene>
    <name evidence="1" type="ORF">ENR64_01880</name>
</gene>
<comment type="caution">
    <text evidence="1">The sequence shown here is derived from an EMBL/GenBank/DDBJ whole genome shotgun (WGS) entry which is preliminary data.</text>
</comment>
<dbReference type="InterPro" id="IPR021787">
    <property type="entry name" value="DUF3352"/>
</dbReference>
<name>A0A7C3PFM3_9CYAN</name>
<dbReference type="EMBL" id="DSRU01000026">
    <property type="protein sequence ID" value="HFM96516.1"/>
    <property type="molecule type" value="Genomic_DNA"/>
</dbReference>
<protein>
    <submittedName>
        <fullName evidence="1">DUF3352 domain-containing protein</fullName>
    </submittedName>
</protein>
<accession>A0A7C3PFM3</accession>
<dbReference type="Pfam" id="PF11832">
    <property type="entry name" value="DUF3352"/>
    <property type="match status" value="1"/>
</dbReference>
<proteinExistence type="predicted"/>
<dbReference type="AlphaFoldDB" id="A0A7C3PFM3"/>
<reference evidence="1" key="1">
    <citation type="journal article" date="2020" name="mSystems">
        <title>Genome- and Community-Level Interaction Insights into Carbon Utilization and Element Cycling Functions of Hydrothermarchaeota in Hydrothermal Sediment.</title>
        <authorList>
            <person name="Zhou Z."/>
            <person name="Liu Y."/>
            <person name="Xu W."/>
            <person name="Pan J."/>
            <person name="Luo Z.H."/>
            <person name="Li M."/>
        </authorList>
    </citation>
    <scope>NUCLEOTIDE SEQUENCE [LARGE SCALE GENOMIC DNA]</scope>
    <source>
        <strain evidence="1">SpSt-418</strain>
    </source>
</reference>
<organism evidence="1">
    <name type="scientific">Oscillatoriales cyanobacterium SpSt-418</name>
    <dbReference type="NCBI Taxonomy" id="2282169"/>
    <lineage>
        <taxon>Bacteria</taxon>
        <taxon>Bacillati</taxon>
        <taxon>Cyanobacteriota</taxon>
        <taxon>Cyanophyceae</taxon>
        <taxon>Oscillatoriophycideae</taxon>
        <taxon>Oscillatoriales</taxon>
    </lineage>
</organism>